<gene>
    <name evidence="8" type="ORF">H8Z77_02120</name>
</gene>
<evidence type="ECO:0000313" key="8">
    <source>
        <dbReference type="EMBL" id="MBC5786817.1"/>
    </source>
</evidence>
<keyword evidence="1" id="KW-0813">Transport</keyword>
<dbReference type="InterPro" id="IPR010209">
    <property type="entry name" value="Ion_transpt_RnfG/RsxG"/>
</dbReference>
<evidence type="ECO:0000256" key="5">
    <source>
        <dbReference type="ARBA" id="ARBA00022982"/>
    </source>
</evidence>
<evidence type="ECO:0000256" key="6">
    <source>
        <dbReference type="SAM" id="Phobius"/>
    </source>
</evidence>
<keyword evidence="2" id="KW-0597">Phosphoprotein</keyword>
<proteinExistence type="predicted"/>
<comment type="caution">
    <text evidence="8">The sequence shown here is derived from an EMBL/GenBank/DDBJ whole genome shotgun (WGS) entry which is preliminary data.</text>
</comment>
<evidence type="ECO:0000259" key="7">
    <source>
        <dbReference type="SMART" id="SM00900"/>
    </source>
</evidence>
<keyword evidence="3" id="KW-0285">Flavoprotein</keyword>
<name>A0ABR7INW3_9CLOT</name>
<keyword evidence="6" id="KW-1133">Transmembrane helix</keyword>
<accession>A0ABR7INW3</accession>
<dbReference type="InterPro" id="IPR007329">
    <property type="entry name" value="FMN-bd"/>
</dbReference>
<evidence type="ECO:0000256" key="2">
    <source>
        <dbReference type="ARBA" id="ARBA00022553"/>
    </source>
</evidence>
<dbReference type="PANTHER" id="PTHR36118:SF1">
    <property type="entry name" value="ION-TRANSLOCATING OXIDOREDUCTASE COMPLEX SUBUNIT G"/>
    <property type="match status" value="1"/>
</dbReference>
<reference evidence="8 9" key="1">
    <citation type="submission" date="2020-08" db="EMBL/GenBank/DDBJ databases">
        <title>Genome public.</title>
        <authorList>
            <person name="Liu C."/>
            <person name="Sun Q."/>
        </authorList>
    </citation>
    <scope>NUCLEOTIDE SEQUENCE [LARGE SCALE GENOMIC DNA]</scope>
    <source>
        <strain evidence="8 9">NSJ-27</strain>
    </source>
</reference>
<evidence type="ECO:0000256" key="3">
    <source>
        <dbReference type="ARBA" id="ARBA00022630"/>
    </source>
</evidence>
<dbReference type="EMBL" id="JACOQK010000001">
    <property type="protein sequence ID" value="MBC5786817.1"/>
    <property type="molecule type" value="Genomic_DNA"/>
</dbReference>
<keyword evidence="6" id="KW-0472">Membrane</keyword>
<dbReference type="Pfam" id="PF04205">
    <property type="entry name" value="FMN_bind"/>
    <property type="match status" value="1"/>
</dbReference>
<protein>
    <submittedName>
        <fullName evidence="8">FMN-binding protein</fullName>
    </submittedName>
</protein>
<keyword evidence="4" id="KW-0288">FMN</keyword>
<feature type="domain" description="FMN-binding" evidence="7">
    <location>
        <begin position="89"/>
        <end position="171"/>
    </location>
</feature>
<keyword evidence="6" id="KW-0812">Transmembrane</keyword>
<dbReference type="SMART" id="SM00900">
    <property type="entry name" value="FMN_bind"/>
    <property type="match status" value="1"/>
</dbReference>
<sequence length="185" mass="18923">MANTAKHIIRPTVVLVAIAIVISGVVSVVYNLTKLPETVGLSEAATAKATELMGTDQLTTILNDNYPEEVTGAAKTENGEYVIGVTSTGYGGEMELVVGFQSDDSVKGVAIVSAQETPGIGTKVTEGDEFTKQFAGLQGTATIGENVDAITGSTISSKAVTTGVNTAIEALSLVKEGKEQEGGGQ</sequence>
<dbReference type="Proteomes" id="UP000649151">
    <property type="component" value="Unassembled WGS sequence"/>
</dbReference>
<feature type="transmembrane region" description="Helical" evidence="6">
    <location>
        <begin position="12"/>
        <end position="32"/>
    </location>
</feature>
<organism evidence="8 9">
    <name type="scientific">Clostridium facile</name>
    <dbReference type="NCBI Taxonomy" id="2763035"/>
    <lineage>
        <taxon>Bacteria</taxon>
        <taxon>Bacillati</taxon>
        <taxon>Bacillota</taxon>
        <taxon>Clostridia</taxon>
        <taxon>Eubacteriales</taxon>
        <taxon>Clostridiaceae</taxon>
        <taxon>Clostridium</taxon>
    </lineage>
</organism>
<evidence type="ECO:0000256" key="1">
    <source>
        <dbReference type="ARBA" id="ARBA00022448"/>
    </source>
</evidence>
<dbReference type="RefSeq" id="WP_186996030.1">
    <property type="nucleotide sequence ID" value="NZ_JACOQK010000001.1"/>
</dbReference>
<evidence type="ECO:0000313" key="9">
    <source>
        <dbReference type="Proteomes" id="UP000649151"/>
    </source>
</evidence>
<dbReference type="PANTHER" id="PTHR36118">
    <property type="entry name" value="ION-TRANSLOCATING OXIDOREDUCTASE COMPLEX SUBUNIT G"/>
    <property type="match status" value="1"/>
</dbReference>
<keyword evidence="5" id="KW-0249">Electron transport</keyword>
<evidence type="ECO:0000256" key="4">
    <source>
        <dbReference type="ARBA" id="ARBA00022643"/>
    </source>
</evidence>
<keyword evidence="9" id="KW-1185">Reference proteome</keyword>